<dbReference type="OrthoDB" id="71152at2"/>
<evidence type="ECO:0008006" key="4">
    <source>
        <dbReference type="Google" id="ProtNLM"/>
    </source>
</evidence>
<evidence type="ECO:0000313" key="2">
    <source>
        <dbReference type="EMBL" id="ANE43607.1"/>
    </source>
</evidence>
<gene>
    <name evidence="2" type="ORF">SU48_07310</name>
</gene>
<dbReference type="STRING" id="1182568.SU48_07310"/>
<evidence type="ECO:0000256" key="1">
    <source>
        <dbReference type="SAM" id="MobiDB-lite"/>
    </source>
</evidence>
<dbReference type="EMBL" id="CP011387">
    <property type="protein sequence ID" value="ANE43607.1"/>
    <property type="molecule type" value="Genomic_DNA"/>
</dbReference>
<evidence type="ECO:0000313" key="3">
    <source>
        <dbReference type="Proteomes" id="UP000077363"/>
    </source>
</evidence>
<dbReference type="RefSeq" id="WP_157451111.1">
    <property type="nucleotide sequence ID" value="NZ_CP011387.1"/>
</dbReference>
<organism evidence="2 3">
    <name type="scientific">Deinococcus puniceus</name>
    <dbReference type="NCBI Taxonomy" id="1182568"/>
    <lineage>
        <taxon>Bacteria</taxon>
        <taxon>Thermotogati</taxon>
        <taxon>Deinococcota</taxon>
        <taxon>Deinococci</taxon>
        <taxon>Deinococcales</taxon>
        <taxon>Deinococcaceae</taxon>
        <taxon>Deinococcus</taxon>
    </lineage>
</organism>
<protein>
    <recommendedName>
        <fullName evidence="4">DUF2946 domain-containing protein</fullName>
    </recommendedName>
</protein>
<name>A0A172T9J0_9DEIO</name>
<dbReference type="KEGG" id="dpu:SU48_07310"/>
<accession>A0A172T9J0</accession>
<reference evidence="2 3" key="1">
    <citation type="submission" date="2015-01" db="EMBL/GenBank/DDBJ databases">
        <title>Deinococcus puniceus/DY1/ whole genome sequencing.</title>
        <authorList>
            <person name="Kim M.K."/>
            <person name="Srinivasan S."/>
            <person name="Lee J.-J."/>
        </authorList>
    </citation>
    <scope>NUCLEOTIDE SEQUENCE [LARGE SCALE GENOMIC DNA]</scope>
    <source>
        <strain evidence="2 3">DY1</strain>
    </source>
</reference>
<keyword evidence="3" id="KW-1185">Reference proteome</keyword>
<dbReference type="Proteomes" id="UP000077363">
    <property type="component" value="Chromosome"/>
</dbReference>
<feature type="compositionally biased region" description="Low complexity" evidence="1">
    <location>
        <begin position="41"/>
        <end position="63"/>
    </location>
</feature>
<proteinExistence type="predicted"/>
<sequence>MQRRRRHTAKRWWAALLTLVAAFAFPVRGPLLSPHPVSAGPQVQHGAAPAHPHGPPAEATAHAAHVERSESPTSPHQHSQAHCLFCLTGAFALTADSAAPPPAPIVHLAPALPVVVQPRAAALTHTDARAPPPAPELRQHSRV</sequence>
<dbReference type="AlphaFoldDB" id="A0A172T9J0"/>
<dbReference type="PATRIC" id="fig|1182568.3.peg.1522"/>
<feature type="region of interest" description="Disordered" evidence="1">
    <location>
        <begin position="36"/>
        <end position="79"/>
    </location>
</feature>